<dbReference type="InterPro" id="IPR050307">
    <property type="entry name" value="Sterol_Desaturase_Related"/>
</dbReference>
<organism evidence="9 10">
    <name type="scientific">Pseudo-nitzschia multistriata</name>
    <dbReference type="NCBI Taxonomy" id="183589"/>
    <lineage>
        <taxon>Eukaryota</taxon>
        <taxon>Sar</taxon>
        <taxon>Stramenopiles</taxon>
        <taxon>Ochrophyta</taxon>
        <taxon>Bacillariophyta</taxon>
        <taxon>Bacillariophyceae</taxon>
        <taxon>Bacillariophycidae</taxon>
        <taxon>Bacillariales</taxon>
        <taxon>Bacillariaceae</taxon>
        <taxon>Pseudo-nitzschia</taxon>
    </lineage>
</organism>
<feature type="region of interest" description="Disordered" evidence="5">
    <location>
        <begin position="68"/>
        <end position="94"/>
    </location>
</feature>
<evidence type="ECO:0000259" key="8">
    <source>
        <dbReference type="Pfam" id="PF04116"/>
    </source>
</evidence>
<feature type="signal peptide" evidence="7">
    <location>
        <begin position="1"/>
        <end position="23"/>
    </location>
</feature>
<reference evidence="9 10" key="1">
    <citation type="submission" date="2019-01" db="EMBL/GenBank/DDBJ databases">
        <authorList>
            <person name="Ferrante I. M."/>
        </authorList>
    </citation>
    <scope>NUCLEOTIDE SEQUENCE [LARGE SCALE GENOMIC DNA]</scope>
    <source>
        <strain evidence="9 10">B856</strain>
    </source>
</reference>
<dbReference type="Pfam" id="PF04116">
    <property type="entry name" value="FA_hydroxylase"/>
    <property type="match status" value="1"/>
</dbReference>
<feature type="transmembrane region" description="Helical" evidence="6">
    <location>
        <begin position="258"/>
        <end position="283"/>
    </location>
</feature>
<evidence type="ECO:0000256" key="5">
    <source>
        <dbReference type="SAM" id="MobiDB-lite"/>
    </source>
</evidence>
<sequence>MPLPKILVAVVVEVLLVLSLVDAFVVQNNKALCPSVHRQNVDNNGALFLSSVGADEFLVKTPTRSGSIDVPARDSTTTATNDRGNEDAPVTEFSSATTAAMSPASLSMDDESTTILDAEKATSTREFTPFQQVVRALPIVTTAAYLYDPKPLDDLVTNIYSAIYNWDLAQVPLFEAEVAVFGFFSSIIFFSSLHLLLGEEKTKASRFDGELPHKPFEWAEPQNFHLWFNPTASYLGSIWFYLTFLHEKPPMPEVAPTFGVLAVETLFGVFLYDLCFMPIHYLMHNLKIGQVRRVHGYHHRSGNTLNALETVQHSYIDGFLQVFVNIMVQKISPFGGPKHVMSRLLHNLVVTYLLSEAHSGYRDLPWMTHNLFPEILGGAPRHEAHHHNGRVYYQQYFKYIDDFFGFVEKDGDENKTIRRGVAQRKMEQREQNEKETEADRIIDHQSSTH</sequence>
<evidence type="ECO:0000256" key="3">
    <source>
        <dbReference type="ARBA" id="ARBA00022989"/>
    </source>
</evidence>
<evidence type="ECO:0000256" key="1">
    <source>
        <dbReference type="ARBA" id="ARBA00004370"/>
    </source>
</evidence>
<feature type="domain" description="Fatty acid hydroxylase" evidence="8">
    <location>
        <begin position="266"/>
        <end position="405"/>
    </location>
</feature>
<dbReference type="GO" id="GO:0016020">
    <property type="term" value="C:membrane"/>
    <property type="evidence" value="ECO:0007669"/>
    <property type="project" value="UniProtKB-SubCell"/>
</dbReference>
<dbReference type="OrthoDB" id="408954at2759"/>
<keyword evidence="10" id="KW-1185">Reference proteome</keyword>
<keyword evidence="4 6" id="KW-0472">Membrane</keyword>
<feature type="transmembrane region" description="Helical" evidence="6">
    <location>
        <begin position="226"/>
        <end position="246"/>
    </location>
</feature>
<keyword evidence="7" id="KW-0732">Signal</keyword>
<name>A0A448Z487_9STRA</name>
<feature type="chain" id="PRO_5019343217" description="Fatty acid hydroxylase domain-containing protein" evidence="7">
    <location>
        <begin position="24"/>
        <end position="449"/>
    </location>
</feature>
<evidence type="ECO:0000256" key="4">
    <source>
        <dbReference type="ARBA" id="ARBA00023136"/>
    </source>
</evidence>
<feature type="transmembrane region" description="Helical" evidence="6">
    <location>
        <begin position="178"/>
        <end position="197"/>
    </location>
</feature>
<keyword evidence="3 6" id="KW-1133">Transmembrane helix</keyword>
<dbReference type="GO" id="GO:0016491">
    <property type="term" value="F:oxidoreductase activity"/>
    <property type="evidence" value="ECO:0007669"/>
    <property type="project" value="InterPro"/>
</dbReference>
<dbReference type="InterPro" id="IPR006694">
    <property type="entry name" value="Fatty_acid_hydroxylase"/>
</dbReference>
<dbReference type="GO" id="GO:0005506">
    <property type="term" value="F:iron ion binding"/>
    <property type="evidence" value="ECO:0007669"/>
    <property type="project" value="InterPro"/>
</dbReference>
<proteinExistence type="predicted"/>
<dbReference type="AlphaFoldDB" id="A0A448Z487"/>
<evidence type="ECO:0000313" key="9">
    <source>
        <dbReference type="EMBL" id="VEU36795.1"/>
    </source>
</evidence>
<dbReference type="GO" id="GO:0008610">
    <property type="term" value="P:lipid biosynthetic process"/>
    <property type="evidence" value="ECO:0007669"/>
    <property type="project" value="InterPro"/>
</dbReference>
<evidence type="ECO:0000256" key="7">
    <source>
        <dbReference type="SAM" id="SignalP"/>
    </source>
</evidence>
<feature type="compositionally biased region" description="Basic and acidic residues" evidence="5">
    <location>
        <begin position="424"/>
        <end position="443"/>
    </location>
</feature>
<dbReference type="EMBL" id="CAACVS010000103">
    <property type="protein sequence ID" value="VEU36795.1"/>
    <property type="molecule type" value="Genomic_DNA"/>
</dbReference>
<evidence type="ECO:0000256" key="2">
    <source>
        <dbReference type="ARBA" id="ARBA00022692"/>
    </source>
</evidence>
<comment type="subcellular location">
    <subcellularLocation>
        <location evidence="1">Membrane</location>
    </subcellularLocation>
</comment>
<accession>A0A448Z487</accession>
<dbReference type="PANTHER" id="PTHR11863">
    <property type="entry name" value="STEROL DESATURASE"/>
    <property type="match status" value="1"/>
</dbReference>
<feature type="region of interest" description="Disordered" evidence="5">
    <location>
        <begin position="418"/>
        <end position="449"/>
    </location>
</feature>
<gene>
    <name evidence="9" type="ORF">PSNMU_V1.4_AUG-EV-PASAV3_0035790</name>
</gene>
<dbReference type="Proteomes" id="UP000291116">
    <property type="component" value="Unassembled WGS sequence"/>
</dbReference>
<keyword evidence="2 6" id="KW-0812">Transmembrane</keyword>
<evidence type="ECO:0000313" key="10">
    <source>
        <dbReference type="Proteomes" id="UP000291116"/>
    </source>
</evidence>
<evidence type="ECO:0000256" key="6">
    <source>
        <dbReference type="SAM" id="Phobius"/>
    </source>
</evidence>
<protein>
    <recommendedName>
        <fullName evidence="8">Fatty acid hydroxylase domain-containing protein</fullName>
    </recommendedName>
</protein>